<dbReference type="EMBL" id="JAATWM020000049">
    <property type="protein sequence ID" value="KAF9870913.1"/>
    <property type="molecule type" value="Genomic_DNA"/>
</dbReference>
<evidence type="ECO:0000313" key="2">
    <source>
        <dbReference type="Proteomes" id="UP000781932"/>
    </source>
</evidence>
<organism evidence="1 2">
    <name type="scientific">Colletotrichum karsti</name>
    <dbReference type="NCBI Taxonomy" id="1095194"/>
    <lineage>
        <taxon>Eukaryota</taxon>
        <taxon>Fungi</taxon>
        <taxon>Dikarya</taxon>
        <taxon>Ascomycota</taxon>
        <taxon>Pezizomycotina</taxon>
        <taxon>Sordariomycetes</taxon>
        <taxon>Hypocreomycetidae</taxon>
        <taxon>Glomerellales</taxon>
        <taxon>Glomerellaceae</taxon>
        <taxon>Colletotrichum</taxon>
        <taxon>Colletotrichum boninense species complex</taxon>
    </lineage>
</organism>
<comment type="caution">
    <text evidence="1">The sequence shown here is derived from an EMBL/GenBank/DDBJ whole genome shotgun (WGS) entry which is preliminary data.</text>
</comment>
<dbReference type="InterPro" id="IPR032710">
    <property type="entry name" value="NTF2-like_dom_sf"/>
</dbReference>
<gene>
    <name evidence="1" type="ORF">CkaCkLH20_11585</name>
</gene>
<name>A0A9P6LEY2_9PEZI</name>
<keyword evidence="2" id="KW-1185">Reference proteome</keyword>
<dbReference type="RefSeq" id="XP_038740374.1">
    <property type="nucleotide sequence ID" value="XM_038894299.1"/>
</dbReference>
<evidence type="ECO:0000313" key="1">
    <source>
        <dbReference type="EMBL" id="KAF9870913.1"/>
    </source>
</evidence>
<dbReference type="SUPFAM" id="SSF54427">
    <property type="entry name" value="NTF2-like"/>
    <property type="match status" value="1"/>
</dbReference>
<sequence length="189" mass="22678">MDYYDTASEIEAFLDEVTGPSRDRASRYAIELKVRAMFEDIDSRRWRRVRRCFNKDARVIKALAHPSQIIDRDLDEVIRWFDSLYHNAHGEAVHHAIVPTLVLVDRGRVTCHLTNFWAELPAEDILKFEYFTQYHEIIVLDLDENHKITRFERRAHTQPWTKHTGDIQEFNYFVRMTKRGTVEMEEYFQ</sequence>
<reference evidence="1" key="1">
    <citation type="submission" date="2020-03" db="EMBL/GenBank/DDBJ databases">
        <authorList>
            <person name="He L."/>
        </authorList>
    </citation>
    <scope>NUCLEOTIDE SEQUENCE</scope>
    <source>
        <strain evidence="1">CkLH20</strain>
    </source>
</reference>
<accession>A0A9P6LEY2</accession>
<reference evidence="1" key="2">
    <citation type="submission" date="2020-11" db="EMBL/GenBank/DDBJ databases">
        <title>Whole genome sequencing of Colletotrichum sp.</title>
        <authorList>
            <person name="Li H."/>
        </authorList>
    </citation>
    <scope>NUCLEOTIDE SEQUENCE</scope>
    <source>
        <strain evidence="1">CkLH20</strain>
    </source>
</reference>
<evidence type="ECO:0008006" key="3">
    <source>
        <dbReference type="Google" id="ProtNLM"/>
    </source>
</evidence>
<dbReference type="OrthoDB" id="4806180at2759"/>
<dbReference type="GeneID" id="62167373"/>
<proteinExistence type="predicted"/>
<dbReference type="AlphaFoldDB" id="A0A9P6LEY2"/>
<dbReference type="Proteomes" id="UP000781932">
    <property type="component" value="Unassembled WGS sequence"/>
</dbReference>
<protein>
    <recommendedName>
        <fullName evidence="3">SnoaL-like domain-containing protein</fullName>
    </recommendedName>
</protein>